<protein>
    <submittedName>
        <fullName evidence="3">Uncharacterized protein</fullName>
    </submittedName>
</protein>
<dbReference type="Proteomes" id="UP000476176">
    <property type="component" value="Unassembled WGS sequence"/>
</dbReference>
<keyword evidence="1" id="KW-0472">Membrane</keyword>
<dbReference type="AlphaFoldDB" id="A0A6G0PF30"/>
<keyword evidence="1" id="KW-0812">Transmembrane</keyword>
<keyword evidence="1" id="KW-1133">Transmembrane helix</keyword>
<sequence length="104" mass="11128">MKATAASVLTYNVLFVSLWCLCVSDGACVSVVVLLVGFSRLAGGKGSYLLRAYLLTSAKDSDLFRGACHDPCAKRASAEAYNKTFVRFVSCGRARAHCAARRVS</sequence>
<organism evidence="3 4">
    <name type="scientific">Phytophthora fragariae</name>
    <dbReference type="NCBI Taxonomy" id="53985"/>
    <lineage>
        <taxon>Eukaryota</taxon>
        <taxon>Sar</taxon>
        <taxon>Stramenopiles</taxon>
        <taxon>Oomycota</taxon>
        <taxon>Peronosporomycetes</taxon>
        <taxon>Peronosporales</taxon>
        <taxon>Peronosporaceae</taxon>
        <taxon>Phytophthora</taxon>
    </lineage>
</organism>
<evidence type="ECO:0000313" key="4">
    <source>
        <dbReference type="Proteomes" id="UP000476176"/>
    </source>
</evidence>
<evidence type="ECO:0000313" key="3">
    <source>
        <dbReference type="EMBL" id="KAE9244612.1"/>
    </source>
</evidence>
<dbReference type="EMBL" id="QXGC01000213">
    <property type="protein sequence ID" value="KAE9244612.1"/>
    <property type="molecule type" value="Genomic_DNA"/>
</dbReference>
<gene>
    <name evidence="3" type="ORF">PF004_g5606</name>
    <name evidence="2" type="ORF">PF010_g5906</name>
</gene>
<evidence type="ECO:0000256" key="1">
    <source>
        <dbReference type="SAM" id="Phobius"/>
    </source>
</evidence>
<reference evidence="4 5" key="1">
    <citation type="submission" date="2018-09" db="EMBL/GenBank/DDBJ databases">
        <title>Genomic investigation of the strawberry pathogen Phytophthora fragariae indicates pathogenicity is determined by transcriptional variation in three key races.</title>
        <authorList>
            <person name="Adams T.M."/>
            <person name="Armitage A.D."/>
            <person name="Sobczyk M.K."/>
            <person name="Bates H.J."/>
            <person name="Dunwell J.M."/>
            <person name="Nellist C.F."/>
            <person name="Harrison R.J."/>
        </authorList>
    </citation>
    <scope>NUCLEOTIDE SEQUENCE [LARGE SCALE GENOMIC DNA]</scope>
    <source>
        <strain evidence="3 4">BC-23</strain>
        <strain evidence="2 5">ONT-3</strain>
    </source>
</reference>
<evidence type="ECO:0000313" key="5">
    <source>
        <dbReference type="Proteomes" id="UP000488956"/>
    </source>
</evidence>
<proteinExistence type="predicted"/>
<comment type="caution">
    <text evidence="3">The sequence shown here is derived from an EMBL/GenBank/DDBJ whole genome shotgun (WGS) entry which is preliminary data.</text>
</comment>
<dbReference type="EMBL" id="QXFX01000228">
    <property type="protein sequence ID" value="KAE9124708.1"/>
    <property type="molecule type" value="Genomic_DNA"/>
</dbReference>
<feature type="transmembrane region" description="Helical" evidence="1">
    <location>
        <begin position="12"/>
        <end position="38"/>
    </location>
</feature>
<evidence type="ECO:0000313" key="2">
    <source>
        <dbReference type="EMBL" id="KAE9124708.1"/>
    </source>
</evidence>
<name>A0A6G0PF30_9STRA</name>
<dbReference type="Proteomes" id="UP000488956">
    <property type="component" value="Unassembled WGS sequence"/>
</dbReference>
<accession>A0A6G0PF30</accession>